<organism evidence="1 2">
    <name type="scientific">Nocardioides oceani</name>
    <dbReference type="NCBI Taxonomy" id="3058369"/>
    <lineage>
        <taxon>Bacteria</taxon>
        <taxon>Bacillati</taxon>
        <taxon>Actinomycetota</taxon>
        <taxon>Actinomycetes</taxon>
        <taxon>Propionibacteriales</taxon>
        <taxon>Nocardioidaceae</taxon>
        <taxon>Nocardioides</taxon>
    </lineage>
</organism>
<sequence length="162" mass="15938">MGRGLAGRYVAVVGPADTATGDQLAAATEVGRLLAGAGAVVLTGGLHGVMRAAATGARDAGGTAIGLLPGDDRTAGSPEHAFLLPTGLGELRNGLLVRAADAVVAVGCSWGTLSGIALARRTGVPLVLLDPWDLPGDVGTVVVSPTAAVDTLARDLARDLEG</sequence>
<dbReference type="EMBL" id="JAUHJQ010000003">
    <property type="protein sequence ID" value="MDN4173473.1"/>
    <property type="molecule type" value="Genomic_DNA"/>
</dbReference>
<evidence type="ECO:0000313" key="1">
    <source>
        <dbReference type="EMBL" id="MDN4173473.1"/>
    </source>
</evidence>
<comment type="caution">
    <text evidence="1">The sequence shown here is derived from an EMBL/GenBank/DDBJ whole genome shotgun (WGS) entry which is preliminary data.</text>
</comment>
<dbReference type="RefSeq" id="WP_300952580.1">
    <property type="nucleotide sequence ID" value="NZ_JAUHJQ010000003.1"/>
</dbReference>
<name>A0ABT8FFM0_9ACTN</name>
<protein>
    <submittedName>
        <fullName evidence="1">TIGR00725 family protein</fullName>
    </submittedName>
</protein>
<gene>
    <name evidence="1" type="ORF">QWY28_11000</name>
</gene>
<reference evidence="1" key="1">
    <citation type="submission" date="2023-06" db="EMBL/GenBank/DDBJ databases">
        <title>Draft genome sequence of Nocardioides sp. SOB77.</title>
        <authorList>
            <person name="Zhang G."/>
        </authorList>
    </citation>
    <scope>NUCLEOTIDE SEQUENCE</scope>
    <source>
        <strain evidence="1">SOB77</strain>
    </source>
</reference>
<keyword evidence="2" id="KW-1185">Reference proteome</keyword>
<dbReference type="InterPro" id="IPR041164">
    <property type="entry name" value="LDcluster4"/>
</dbReference>
<dbReference type="PANTHER" id="PTHR43393">
    <property type="entry name" value="CYTOKININ RIBOSIDE 5'-MONOPHOSPHATE PHOSPHORIBOHYDROLASE"/>
    <property type="match status" value="1"/>
</dbReference>
<dbReference type="PANTHER" id="PTHR43393:SF3">
    <property type="entry name" value="LYSINE DECARBOXYLASE-LIKE PROTEIN"/>
    <property type="match status" value="1"/>
</dbReference>
<proteinExistence type="predicted"/>
<dbReference type="Proteomes" id="UP001168620">
    <property type="component" value="Unassembled WGS sequence"/>
</dbReference>
<dbReference type="Gene3D" id="3.40.50.450">
    <property type="match status" value="1"/>
</dbReference>
<dbReference type="Pfam" id="PF18306">
    <property type="entry name" value="LDcluster4"/>
    <property type="match status" value="1"/>
</dbReference>
<accession>A0ABT8FFM0</accession>
<dbReference type="SUPFAM" id="SSF102405">
    <property type="entry name" value="MCP/YpsA-like"/>
    <property type="match status" value="1"/>
</dbReference>
<evidence type="ECO:0000313" key="2">
    <source>
        <dbReference type="Proteomes" id="UP001168620"/>
    </source>
</evidence>
<dbReference type="InterPro" id="IPR052341">
    <property type="entry name" value="LOG_family_nucleotidases"/>
</dbReference>